<protein>
    <recommendedName>
        <fullName evidence="3">Type 1 fimbrial protein</fullName>
    </recommendedName>
</protein>
<keyword evidence="2" id="KW-1185">Reference proteome</keyword>
<evidence type="ECO:0000313" key="1">
    <source>
        <dbReference type="EMBL" id="MDM5131606.1"/>
    </source>
</evidence>
<dbReference type="Proteomes" id="UP001168109">
    <property type="component" value="Unassembled WGS sequence"/>
</dbReference>
<comment type="caution">
    <text evidence="1">The sequence shown here is derived from an EMBL/GenBank/DDBJ whole genome shotgun (WGS) entry which is preliminary data.</text>
</comment>
<reference evidence="1" key="1">
    <citation type="submission" date="2024-05" db="EMBL/GenBank/DDBJ databases">
        <title>WGS of Aeromonas isolates.</title>
        <authorList>
            <person name="Lee H."/>
        </authorList>
    </citation>
    <scope>NUCLEOTIDE SEQUENCE</scope>
    <source>
        <strain evidence="1">LP308</strain>
    </source>
</reference>
<gene>
    <name evidence="1" type="ORF">OB962_11450</name>
</gene>
<dbReference type="EMBL" id="JAOPLU010000003">
    <property type="protein sequence ID" value="MDM5131606.1"/>
    <property type="molecule type" value="Genomic_DNA"/>
</dbReference>
<dbReference type="RefSeq" id="WP_042866593.1">
    <property type="nucleotide sequence ID" value="NZ_CDBL01000032.1"/>
</dbReference>
<accession>A0ABT7QCC7</accession>
<evidence type="ECO:0008006" key="3">
    <source>
        <dbReference type="Google" id="ProtNLM"/>
    </source>
</evidence>
<sequence length="86" mass="9637">MLALLLTTALMANENATTHPASQTITFSGVVPTATCEIDKYADEKLHILYKPIKCPDKKQVFIKKESVVLDGNIIDTWVIEYENIK</sequence>
<name>A0ABT7QCC7_9GAMM</name>
<evidence type="ECO:0000313" key="2">
    <source>
        <dbReference type="Proteomes" id="UP001168109"/>
    </source>
</evidence>
<proteinExistence type="predicted"/>
<organism evidence="1 2">
    <name type="scientific">Aeromonas piscicola</name>
    <dbReference type="NCBI Taxonomy" id="600645"/>
    <lineage>
        <taxon>Bacteria</taxon>
        <taxon>Pseudomonadati</taxon>
        <taxon>Pseudomonadota</taxon>
        <taxon>Gammaproteobacteria</taxon>
        <taxon>Aeromonadales</taxon>
        <taxon>Aeromonadaceae</taxon>
        <taxon>Aeromonas</taxon>
    </lineage>
</organism>